<keyword evidence="2" id="KW-0328">Glycosyltransferase</keyword>
<dbReference type="InterPro" id="IPR029044">
    <property type="entry name" value="Nucleotide-diphossugar_trans"/>
</dbReference>
<sequence length="339" mass="39896">MQPLVSVVMSVYNGEKYLNESIESILNQSYKNIEFIIINDGCTDKSFSIMQKYYSNDNRIKIIDNKENKGLIYSLNIGISEAKGKYIARMDADDIALYDRIEKQVAYMEENLDVALLGTAVNMFLDGSVIKKKINVLTSNDQLIANSIFENSFQHPTIIMRSDIIKKDNLEYEYKDKYAEDYGLWNRMLLKYKVANLDEALLNYRVVKTSVTRTANRNLEQRKQVFKSIYKDYLGKFDFYPTEKELDMHFEISMVQNMMDLSYTLDEKKEYLEKLINYVNVDCIFGICAQKYLKSCIYQGKYSDYVNSIFFEQYTVKKIEFIKQKSIEFVKRIIKKGYK</sequence>
<proteinExistence type="predicted"/>
<name>A0A6N3BPU5_9CLOT</name>
<dbReference type="AlphaFoldDB" id="A0A6N3BPU5"/>
<reference evidence="2" key="1">
    <citation type="submission" date="2019-11" db="EMBL/GenBank/DDBJ databases">
        <authorList>
            <person name="Feng L."/>
        </authorList>
    </citation>
    <scope>NUCLEOTIDE SEQUENCE</scope>
    <source>
        <strain evidence="2">CParaputrificumLFYP93</strain>
    </source>
</reference>
<dbReference type="InterPro" id="IPR001173">
    <property type="entry name" value="Glyco_trans_2-like"/>
</dbReference>
<dbReference type="Pfam" id="PF00535">
    <property type="entry name" value="Glycos_transf_2"/>
    <property type="match status" value="1"/>
</dbReference>
<dbReference type="PANTHER" id="PTHR22916:SF3">
    <property type="entry name" value="UDP-GLCNAC:BETAGAL BETA-1,3-N-ACETYLGLUCOSAMINYLTRANSFERASE-LIKE PROTEIN 1"/>
    <property type="match status" value="1"/>
</dbReference>
<gene>
    <name evidence="2" type="primary">epsE_1</name>
    <name evidence="2" type="ORF">CPLFYP93_01249</name>
</gene>
<evidence type="ECO:0000313" key="2">
    <source>
        <dbReference type="EMBL" id="VYU04599.1"/>
    </source>
</evidence>
<dbReference type="EMBL" id="CACRTV010000035">
    <property type="protein sequence ID" value="VYU04599.1"/>
    <property type="molecule type" value="Genomic_DNA"/>
</dbReference>
<dbReference type="Gene3D" id="3.90.550.10">
    <property type="entry name" value="Spore Coat Polysaccharide Biosynthesis Protein SpsA, Chain A"/>
    <property type="match status" value="1"/>
</dbReference>
<keyword evidence="2" id="KW-0808">Transferase</keyword>
<organism evidence="2">
    <name type="scientific">Clostridium paraputrificum</name>
    <dbReference type="NCBI Taxonomy" id="29363"/>
    <lineage>
        <taxon>Bacteria</taxon>
        <taxon>Bacillati</taxon>
        <taxon>Bacillota</taxon>
        <taxon>Clostridia</taxon>
        <taxon>Eubacteriales</taxon>
        <taxon>Clostridiaceae</taxon>
        <taxon>Clostridium</taxon>
    </lineage>
</organism>
<accession>A0A6N3BPU5</accession>
<dbReference type="SUPFAM" id="SSF53448">
    <property type="entry name" value="Nucleotide-diphospho-sugar transferases"/>
    <property type="match status" value="1"/>
</dbReference>
<dbReference type="GO" id="GO:0016758">
    <property type="term" value="F:hexosyltransferase activity"/>
    <property type="evidence" value="ECO:0007669"/>
    <property type="project" value="UniProtKB-ARBA"/>
</dbReference>
<protein>
    <submittedName>
        <fullName evidence="2">Glycosyltransferase EpsE</fullName>
        <ecNumber evidence="2">2.4.-.-</ecNumber>
    </submittedName>
</protein>
<dbReference type="RefSeq" id="WP_156560389.1">
    <property type="nucleotide sequence ID" value="NZ_CACRTV010000035.1"/>
</dbReference>
<dbReference type="EC" id="2.4.-.-" evidence="2"/>
<dbReference type="PANTHER" id="PTHR22916">
    <property type="entry name" value="GLYCOSYLTRANSFERASE"/>
    <property type="match status" value="1"/>
</dbReference>
<evidence type="ECO:0000259" key="1">
    <source>
        <dbReference type="Pfam" id="PF00535"/>
    </source>
</evidence>
<feature type="domain" description="Glycosyltransferase 2-like" evidence="1">
    <location>
        <begin position="6"/>
        <end position="134"/>
    </location>
</feature>